<dbReference type="GO" id="GO:0006367">
    <property type="term" value="P:transcription initiation at RNA polymerase II promoter"/>
    <property type="evidence" value="ECO:0007669"/>
    <property type="project" value="EnsemblFungi"/>
</dbReference>
<name>A0A1H6PT43_YARLL</name>
<dbReference type="Gene3D" id="3.30.70.2610">
    <property type="match status" value="1"/>
</dbReference>
<dbReference type="Pfam" id="PF03849">
    <property type="entry name" value="Tfb2"/>
    <property type="match status" value="1"/>
</dbReference>
<reference evidence="12 14" key="2">
    <citation type="submission" date="2018-07" db="EMBL/GenBank/DDBJ databases">
        <title>Draft Genome Assemblies for Five Robust Yarrowia lipolytica Strains Exhibiting High Lipid Production and Pentose Sugar Utilization and Sugar Alcohol Secretion from Undetoxified Lignocellulosic Biomass Hydrolysates.</title>
        <authorList>
            <consortium name="DOE Joint Genome Institute"/>
            <person name="Walker C."/>
            <person name="Ryu S."/>
            <person name="Na H."/>
            <person name="Zane M."/>
            <person name="LaButti K."/>
            <person name="Lipzen A."/>
            <person name="Haridas S."/>
            <person name="Barry K."/>
            <person name="Grigoriev I.V."/>
            <person name="Quarterman J."/>
            <person name="Slininger P."/>
            <person name="Dien B."/>
            <person name="Trinh C.T."/>
        </authorList>
    </citation>
    <scope>NUCLEOTIDE SEQUENCE [LARGE SCALE GENOMIC DNA]</scope>
    <source>
        <strain evidence="12 14">YB392</strain>
    </source>
</reference>
<evidence type="ECO:0000256" key="6">
    <source>
        <dbReference type="ARBA" id="ARBA00023163"/>
    </source>
</evidence>
<evidence type="ECO:0000259" key="10">
    <source>
        <dbReference type="Pfam" id="PF18307"/>
    </source>
</evidence>
<evidence type="ECO:0000256" key="2">
    <source>
        <dbReference type="ARBA" id="ARBA00004123"/>
    </source>
</evidence>
<dbReference type="Proteomes" id="UP000182444">
    <property type="component" value="Chromosome 1F"/>
</dbReference>
<keyword evidence="8 9" id="KW-0539">Nucleus</keyword>
<evidence type="ECO:0000256" key="7">
    <source>
        <dbReference type="ARBA" id="ARBA00023204"/>
    </source>
</evidence>
<dbReference type="AlphaFoldDB" id="A0A1H6PT43"/>
<keyword evidence="4 9" id="KW-0227">DNA damage</keyword>
<dbReference type="GO" id="GO:0003690">
    <property type="term" value="F:double-stranded DNA binding"/>
    <property type="evidence" value="ECO:0007669"/>
    <property type="project" value="TreeGrafter"/>
</dbReference>
<dbReference type="SMR" id="A0A1H6PT43"/>
<comment type="function">
    <text evidence="9">Component of the general transcription and DNA repair factor IIH (TFIIH) core complex which is involved in general and transcription-coupled nucleotide excision repair (NER) of damaged DNA.</text>
</comment>
<dbReference type="GO" id="GO:0005675">
    <property type="term" value="C:transcription factor TFIIH holo complex"/>
    <property type="evidence" value="ECO:0007669"/>
    <property type="project" value="TreeGrafter"/>
</dbReference>
<evidence type="ECO:0000256" key="9">
    <source>
        <dbReference type="RuleBase" id="RU364024"/>
    </source>
</evidence>
<evidence type="ECO:0000256" key="3">
    <source>
        <dbReference type="ARBA" id="ARBA00007132"/>
    </source>
</evidence>
<dbReference type="eggNOG" id="KOG3471">
    <property type="taxonomic scope" value="Eukaryota"/>
</dbReference>
<evidence type="ECO:0000256" key="5">
    <source>
        <dbReference type="ARBA" id="ARBA00023015"/>
    </source>
</evidence>
<comment type="similarity">
    <text evidence="3 9">Belongs to the TFB2 family.</text>
</comment>
<dbReference type="VEuPathDB" id="FungiDB:YALI1_F37742g"/>
<dbReference type="KEGG" id="yli:2908598"/>
<dbReference type="FunFam" id="3.30.70.2610:FF:000001">
    <property type="entry name" value="General transcription factor IIH subunit 4"/>
    <property type="match status" value="1"/>
</dbReference>
<gene>
    <name evidence="12" type="ORF">B0I71DRAFT_126791</name>
    <name evidence="11" type="ORF">YALI1_F37742g</name>
</gene>
<comment type="function">
    <text evidence="1">Component of the general transcription and DNA repair factor IIH (TFIIH) core complex, which is involved in general and transcription-coupled nucleotide excision repair (NER) of damaged DNA and, when complexed to TFIIK, in RNA transcription by RNA polymerase II. In NER, TFIIH acts by opening DNA around the lesion to allow the excision of the damaged oligonucleotide and its replacement by a new DNA fragment. In transcription, TFIIH has an essential role in transcription initiation. When the pre-initiation complex (PIC) has been established, TFIIH is required for promoter opening and promoter escape. Phosphorylation of the C-terminal tail (CTD) of the largest subunit of RNA polymerase II by the kinase module TFIIK controls the initiation of transcription.</text>
</comment>
<dbReference type="VEuPathDB" id="FungiDB:YALI0_F30173g"/>
<reference evidence="11 13" key="1">
    <citation type="journal article" date="2016" name="PLoS ONE">
        <title>Sequence Assembly of Yarrowia lipolytica Strain W29/CLIB89 Shows Transposable Element Diversity.</title>
        <authorList>
            <person name="Magnan C."/>
            <person name="Yu J."/>
            <person name="Chang I."/>
            <person name="Jahn E."/>
            <person name="Kanomata Y."/>
            <person name="Wu J."/>
            <person name="Zeller M."/>
            <person name="Oakes M."/>
            <person name="Baldi P."/>
            <person name="Sandmeyer S."/>
        </authorList>
    </citation>
    <scope>NUCLEOTIDE SEQUENCE [LARGE SCALE GENOMIC DNA]</scope>
    <source>
        <strain evidence="11">CLIB89</strain>
        <strain evidence="13">CLIB89(W29)</strain>
    </source>
</reference>
<keyword evidence="7 9" id="KW-0234">DNA repair</keyword>
<dbReference type="OrthoDB" id="364513at2759"/>
<dbReference type="PANTHER" id="PTHR13152">
    <property type="entry name" value="TFIIH, POLYPEPTIDE 4"/>
    <property type="match status" value="1"/>
</dbReference>
<evidence type="ECO:0000313" key="13">
    <source>
        <dbReference type="Proteomes" id="UP000182444"/>
    </source>
</evidence>
<organism evidence="11 13">
    <name type="scientific">Yarrowia lipolytica</name>
    <name type="common">Candida lipolytica</name>
    <dbReference type="NCBI Taxonomy" id="4952"/>
    <lineage>
        <taxon>Eukaryota</taxon>
        <taxon>Fungi</taxon>
        <taxon>Dikarya</taxon>
        <taxon>Ascomycota</taxon>
        <taxon>Saccharomycotina</taxon>
        <taxon>Dipodascomycetes</taxon>
        <taxon>Dipodascales</taxon>
        <taxon>Dipodascales incertae sedis</taxon>
        <taxon>Yarrowia</taxon>
    </lineage>
</organism>
<dbReference type="NCBIfam" id="TIGR00625">
    <property type="entry name" value="tfb2"/>
    <property type="match status" value="1"/>
</dbReference>
<dbReference type="Pfam" id="PF18307">
    <property type="entry name" value="Tfb2_C"/>
    <property type="match status" value="1"/>
</dbReference>
<dbReference type="PANTHER" id="PTHR13152:SF0">
    <property type="entry name" value="GENERAL TRANSCRIPTION FACTOR IIH SUBUNIT 4"/>
    <property type="match status" value="1"/>
</dbReference>
<evidence type="ECO:0000313" key="11">
    <source>
        <dbReference type="EMBL" id="AOW07896.1"/>
    </source>
</evidence>
<proteinExistence type="inferred from homology"/>
<dbReference type="GO" id="GO:0001671">
    <property type="term" value="F:ATPase activator activity"/>
    <property type="evidence" value="ECO:0007669"/>
    <property type="project" value="InterPro"/>
</dbReference>
<dbReference type="GeneID" id="2908598"/>
<comment type="subcellular location">
    <subcellularLocation>
        <location evidence="2 9">Nucleus</location>
    </subcellularLocation>
</comment>
<evidence type="ECO:0000256" key="8">
    <source>
        <dbReference type="ARBA" id="ARBA00023242"/>
    </source>
</evidence>
<dbReference type="GO" id="GO:0016251">
    <property type="term" value="F:RNA polymerase II general transcription initiation factor activity"/>
    <property type="evidence" value="ECO:0007669"/>
    <property type="project" value="EnsemblFungi"/>
</dbReference>
<feature type="domain" description="Transcription factor Tfb2 C-terminal" evidence="10">
    <location>
        <begin position="389"/>
        <end position="456"/>
    </location>
</feature>
<evidence type="ECO:0000256" key="1">
    <source>
        <dbReference type="ARBA" id="ARBA00002817"/>
    </source>
</evidence>
<keyword evidence="5 9" id="KW-0805">Transcription regulation</keyword>
<dbReference type="OMA" id="KGFIIIE"/>
<dbReference type="RefSeq" id="XP_506038.1">
    <property type="nucleotide sequence ID" value="XM_506038.1"/>
</dbReference>
<accession>A0A1H6PT43</accession>
<dbReference type="GO" id="GO:0006289">
    <property type="term" value="P:nucleotide-excision repair"/>
    <property type="evidence" value="ECO:0007669"/>
    <property type="project" value="InterPro"/>
</dbReference>
<dbReference type="Proteomes" id="UP000256601">
    <property type="component" value="Unassembled WGS sequence"/>
</dbReference>
<dbReference type="EMBL" id="KZ858949">
    <property type="protein sequence ID" value="RDW28851.1"/>
    <property type="molecule type" value="Genomic_DNA"/>
</dbReference>
<dbReference type="InterPro" id="IPR004598">
    <property type="entry name" value="TFIIH_p52/Tfb2"/>
</dbReference>
<evidence type="ECO:0000313" key="14">
    <source>
        <dbReference type="Proteomes" id="UP000256601"/>
    </source>
</evidence>
<dbReference type="InterPro" id="IPR040662">
    <property type="entry name" value="Tfb2_C"/>
</dbReference>
<protein>
    <recommendedName>
        <fullName evidence="9">RNA polymerase II transcription factor B subunit 2</fullName>
    </recommendedName>
</protein>
<keyword evidence="6 9" id="KW-0804">Transcription</keyword>
<dbReference type="EMBL" id="CP017558">
    <property type="protein sequence ID" value="AOW07896.1"/>
    <property type="molecule type" value="Genomic_DNA"/>
</dbReference>
<dbReference type="GO" id="GO:0000439">
    <property type="term" value="C:transcription factor TFIIH core complex"/>
    <property type="evidence" value="ECO:0007669"/>
    <property type="project" value="InterPro"/>
</dbReference>
<evidence type="ECO:0000256" key="4">
    <source>
        <dbReference type="ARBA" id="ARBA00022763"/>
    </source>
</evidence>
<sequence length="467" mass="52631">MTSQFKNSINDYLEGLPEAVLTRLYQSPATCLAVFRLLPALARTLIMGMIFNPDPIAVADVDALVKPSSQRLKLETQKKLRLLHIFTETQAHIIINPTFKKNLRAALVGGDQNISFGVPCDTEDKHKVDVAFLDAHAVSQWEMILHFMVGTSIGRTPSDGVLNLLKHSGLMEPERGGLRITNAGFQFLLQDVNAQIWTLLLQYLNMSEYLQMDPVDVLNFIFMLGSLELGQDYSLSALSETQKHMLEDLRDYGIVYQRKASSRRFYPTRLATTLTSETAALRTASQSMEAATQDTISSSVAADSGFIILETNFRLYAYTESPLQIAVLNLFVNLKTRFANMVTGQINRDSVRFALSNGITAEQIITYLSVHAHPRMKGMEHVLPPTVVDQIKLWQLEMDRIRATDGYLFSEFKNFDEYKDVSTYAKELGVLLYENPGKRKFVSTLAGSQQIVEFVKRRNQKHRSSAN</sequence>
<evidence type="ECO:0000313" key="12">
    <source>
        <dbReference type="EMBL" id="RDW28851.1"/>
    </source>
</evidence>